<sequence>MYGQILTFIVALVLFSLQESGNEALRPPVKNLSLAALVFAAFVLLCAVLFGRLRAAWHKGLPQDLVAARFYRLQGRLSVLALGFLALDVFVLNVKDLFQWVPGFSRSSTVSGLVGLAIYMLHLAAIWYWAYPLHRRLTGTSTGRAAFIKGHFSFYSALLFPWFFIALVLDALQWVHLPAFFASELGQIVLFGLVFSLFLCLSPPVIVRFWRCRPVPDSPVRRRLEEFCRSHRFRLGDFLLWPLYGGDHFSAAVLGILPRFRYILITRGLLALLHEEELKAVVAHEMGHVKRFHALLYLSLFLAYAAAAGAFHDIVLLAFLQQKWVLQWVLSRDSVAHNLFSIIYSIPVLALLVLYFRYLFGYFMRTCERQADLFALKTLGDPSPLVSSLQKIAYHSGGIEDLPSWHHYSIRERIHMLLAATANPDLIAAHDRKLLRSAAVFFLGLGLLIHGAVQFRHSEKAQAWRQDIQLHILEAELKLDEKRPELYMAYSGLLMQRQRYRDARLILEKGLRLAPNHPGIQNNLAWLYATAPPPYRNPQRALELAEQAAAQQPDPYVLDTLAEAYYVNGRYEEALAAIRQAIVQKPQKVSYYLEQEKKFLDALEKERR</sequence>
<keyword evidence="8 12" id="KW-1133">Transmembrane helix</keyword>
<evidence type="ECO:0000256" key="7">
    <source>
        <dbReference type="ARBA" id="ARBA00022833"/>
    </source>
</evidence>
<dbReference type="CDD" id="cd07345">
    <property type="entry name" value="M48A_Ste24p-like"/>
    <property type="match status" value="1"/>
</dbReference>
<dbReference type="Gene3D" id="1.25.40.10">
    <property type="entry name" value="Tetratricopeptide repeat domain"/>
    <property type="match status" value="1"/>
</dbReference>
<proteinExistence type="predicted"/>
<feature type="transmembrane region" description="Helical" evidence="12">
    <location>
        <begin position="73"/>
        <end position="92"/>
    </location>
</feature>
<feature type="transmembrane region" description="Helical" evidence="12">
    <location>
        <begin position="34"/>
        <end position="53"/>
    </location>
</feature>
<feature type="transmembrane region" description="Helical" evidence="12">
    <location>
        <begin position="339"/>
        <end position="360"/>
    </location>
</feature>
<accession>A0A832EJI1</accession>
<evidence type="ECO:0000259" key="13">
    <source>
        <dbReference type="Pfam" id="PF01435"/>
    </source>
</evidence>
<feature type="domain" description="Peptidase M48" evidence="13">
    <location>
        <begin position="247"/>
        <end position="415"/>
    </location>
</feature>
<organism evidence="14">
    <name type="scientific">Desulfacinum infernum</name>
    <dbReference type="NCBI Taxonomy" id="35837"/>
    <lineage>
        <taxon>Bacteria</taxon>
        <taxon>Pseudomonadati</taxon>
        <taxon>Thermodesulfobacteriota</taxon>
        <taxon>Syntrophobacteria</taxon>
        <taxon>Syntrophobacterales</taxon>
        <taxon>Syntrophobacteraceae</taxon>
        <taxon>Desulfacinum</taxon>
    </lineage>
</organism>
<keyword evidence="3" id="KW-0645">Protease</keyword>
<dbReference type="PROSITE" id="PS50005">
    <property type="entry name" value="TPR"/>
    <property type="match status" value="1"/>
</dbReference>
<evidence type="ECO:0000313" key="14">
    <source>
        <dbReference type="EMBL" id="HFK97539.1"/>
    </source>
</evidence>
<keyword evidence="6" id="KW-0378">Hydrolase</keyword>
<dbReference type="AlphaFoldDB" id="A0A832EJI1"/>
<dbReference type="SUPFAM" id="SSF48452">
    <property type="entry name" value="TPR-like"/>
    <property type="match status" value="1"/>
</dbReference>
<keyword evidence="5" id="KW-0479">Metal-binding</keyword>
<keyword evidence="7" id="KW-0862">Zinc</keyword>
<evidence type="ECO:0000256" key="3">
    <source>
        <dbReference type="ARBA" id="ARBA00022670"/>
    </source>
</evidence>
<dbReference type="Pfam" id="PF01435">
    <property type="entry name" value="Peptidase_M48"/>
    <property type="match status" value="1"/>
</dbReference>
<evidence type="ECO:0000256" key="2">
    <source>
        <dbReference type="ARBA" id="ARBA00022475"/>
    </source>
</evidence>
<evidence type="ECO:0000256" key="5">
    <source>
        <dbReference type="ARBA" id="ARBA00022723"/>
    </source>
</evidence>
<dbReference type="GO" id="GO:0006508">
    <property type="term" value="P:proteolysis"/>
    <property type="evidence" value="ECO:0007669"/>
    <property type="project" value="UniProtKB-KW"/>
</dbReference>
<evidence type="ECO:0000256" key="9">
    <source>
        <dbReference type="ARBA" id="ARBA00023049"/>
    </source>
</evidence>
<keyword evidence="9" id="KW-0482">Metalloprotease</keyword>
<comment type="cofactor">
    <cofactor evidence="1">
        <name>Zn(2+)</name>
        <dbReference type="ChEBI" id="CHEBI:29105"/>
    </cofactor>
</comment>
<dbReference type="PANTHER" id="PTHR43221:SF2">
    <property type="entry name" value="PROTEASE HTPX HOMOLOG"/>
    <property type="match status" value="1"/>
</dbReference>
<reference evidence="14" key="1">
    <citation type="journal article" date="2020" name="mSystems">
        <title>Genome- and Community-Level Interaction Insights into Carbon Utilization and Element Cycling Functions of Hydrothermarchaeota in Hydrothermal Sediment.</title>
        <authorList>
            <person name="Zhou Z."/>
            <person name="Liu Y."/>
            <person name="Xu W."/>
            <person name="Pan J."/>
            <person name="Luo Z.H."/>
            <person name="Li M."/>
        </authorList>
    </citation>
    <scope>NUCLEOTIDE SEQUENCE [LARGE SCALE GENOMIC DNA]</scope>
    <source>
        <strain evidence="14">SpSt-456</strain>
    </source>
</reference>
<keyword evidence="2" id="KW-1003">Cell membrane</keyword>
<evidence type="ECO:0000256" key="12">
    <source>
        <dbReference type="SAM" id="Phobius"/>
    </source>
</evidence>
<comment type="caution">
    <text evidence="14">The sequence shown here is derived from an EMBL/GenBank/DDBJ whole genome shotgun (WGS) entry which is preliminary data.</text>
</comment>
<gene>
    <name evidence="14" type="ORF">ENS06_09500</name>
</gene>
<evidence type="ECO:0000256" key="8">
    <source>
        <dbReference type="ARBA" id="ARBA00022989"/>
    </source>
</evidence>
<dbReference type="InterPro" id="IPR011990">
    <property type="entry name" value="TPR-like_helical_dom_sf"/>
</dbReference>
<feature type="transmembrane region" description="Helical" evidence="12">
    <location>
        <begin position="188"/>
        <end position="210"/>
    </location>
</feature>
<keyword evidence="4 12" id="KW-0812">Transmembrane</keyword>
<protein>
    <recommendedName>
        <fullName evidence="13">Peptidase M48 domain-containing protein</fullName>
    </recommendedName>
</protein>
<evidence type="ECO:0000256" key="10">
    <source>
        <dbReference type="ARBA" id="ARBA00023136"/>
    </source>
</evidence>
<evidence type="ECO:0000256" key="4">
    <source>
        <dbReference type="ARBA" id="ARBA00022692"/>
    </source>
</evidence>
<dbReference type="GO" id="GO:0046872">
    <property type="term" value="F:metal ion binding"/>
    <property type="evidence" value="ECO:0007669"/>
    <property type="project" value="UniProtKB-KW"/>
</dbReference>
<dbReference type="SMART" id="SM00028">
    <property type="entry name" value="TPR"/>
    <property type="match status" value="2"/>
</dbReference>
<feature type="repeat" description="TPR" evidence="11">
    <location>
        <begin position="555"/>
        <end position="588"/>
    </location>
</feature>
<evidence type="ECO:0000256" key="11">
    <source>
        <dbReference type="PROSITE-ProRule" id="PRU00339"/>
    </source>
</evidence>
<evidence type="ECO:0000256" key="6">
    <source>
        <dbReference type="ARBA" id="ARBA00022801"/>
    </source>
</evidence>
<feature type="transmembrane region" description="Helical" evidence="12">
    <location>
        <begin position="434"/>
        <end position="453"/>
    </location>
</feature>
<feature type="transmembrane region" description="Helical" evidence="12">
    <location>
        <begin position="112"/>
        <end position="131"/>
    </location>
</feature>
<evidence type="ECO:0000256" key="1">
    <source>
        <dbReference type="ARBA" id="ARBA00001947"/>
    </source>
</evidence>
<keyword evidence="10 12" id="KW-0472">Membrane</keyword>
<name>A0A832EJI1_9BACT</name>
<feature type="transmembrane region" description="Helical" evidence="12">
    <location>
        <begin position="294"/>
        <end position="319"/>
    </location>
</feature>
<dbReference type="InterPro" id="IPR001915">
    <property type="entry name" value="Peptidase_M48"/>
</dbReference>
<dbReference type="PANTHER" id="PTHR43221">
    <property type="entry name" value="PROTEASE HTPX"/>
    <property type="match status" value="1"/>
</dbReference>
<feature type="transmembrane region" description="Helical" evidence="12">
    <location>
        <begin position="152"/>
        <end position="176"/>
    </location>
</feature>
<dbReference type="GO" id="GO:0004222">
    <property type="term" value="F:metalloendopeptidase activity"/>
    <property type="evidence" value="ECO:0007669"/>
    <property type="project" value="InterPro"/>
</dbReference>
<dbReference type="EMBL" id="DSTK01000027">
    <property type="protein sequence ID" value="HFK97539.1"/>
    <property type="molecule type" value="Genomic_DNA"/>
</dbReference>
<dbReference type="InterPro" id="IPR019734">
    <property type="entry name" value="TPR_rpt"/>
</dbReference>
<keyword evidence="11" id="KW-0802">TPR repeat</keyword>
<dbReference type="Gene3D" id="3.30.2010.10">
    <property type="entry name" value="Metalloproteases ('zincins'), catalytic domain"/>
    <property type="match status" value="1"/>
</dbReference>
<dbReference type="InterPro" id="IPR050083">
    <property type="entry name" value="HtpX_protease"/>
</dbReference>